<dbReference type="PROSITE" id="PS00041">
    <property type="entry name" value="HTH_ARAC_FAMILY_1"/>
    <property type="match status" value="1"/>
</dbReference>
<comment type="caution">
    <text evidence="6">The sequence shown here is derived from an EMBL/GenBank/DDBJ whole genome shotgun (WGS) entry which is preliminary data.</text>
</comment>
<reference evidence="6 7" key="1">
    <citation type="submission" date="2019-04" db="EMBL/GenBank/DDBJ databases">
        <authorList>
            <person name="Feng G."/>
            <person name="Zhu H."/>
        </authorList>
    </citation>
    <scope>NUCLEOTIDE SEQUENCE [LARGE SCALE GENOMIC DNA]</scope>
    <source>
        <strain evidence="6 7">6HR-1</strain>
    </source>
</reference>
<dbReference type="SMART" id="SM00342">
    <property type="entry name" value="HTH_ARAC"/>
    <property type="match status" value="1"/>
</dbReference>
<keyword evidence="3" id="KW-0804">Transcription</keyword>
<dbReference type="SUPFAM" id="SSF46689">
    <property type="entry name" value="Homeodomain-like"/>
    <property type="match status" value="2"/>
</dbReference>
<dbReference type="GO" id="GO:0043565">
    <property type="term" value="F:sequence-specific DNA binding"/>
    <property type="evidence" value="ECO:0007669"/>
    <property type="project" value="InterPro"/>
</dbReference>
<gene>
    <name evidence="6" type="ORF">EU555_12590</name>
</gene>
<dbReference type="PANTHER" id="PTHR46796">
    <property type="entry name" value="HTH-TYPE TRANSCRIPTIONAL ACTIVATOR RHAS-RELATED"/>
    <property type="match status" value="1"/>
</dbReference>
<dbReference type="Gene3D" id="1.10.10.60">
    <property type="entry name" value="Homeodomain-like"/>
    <property type="match status" value="1"/>
</dbReference>
<protein>
    <submittedName>
        <fullName evidence="6">AraC family transcriptional regulator</fullName>
    </submittedName>
</protein>
<dbReference type="EMBL" id="SRLB01000008">
    <property type="protein sequence ID" value="TGD99349.1"/>
    <property type="molecule type" value="Genomic_DNA"/>
</dbReference>
<evidence type="ECO:0000256" key="3">
    <source>
        <dbReference type="ARBA" id="ARBA00023163"/>
    </source>
</evidence>
<dbReference type="GO" id="GO:0003700">
    <property type="term" value="F:DNA-binding transcription factor activity"/>
    <property type="evidence" value="ECO:0007669"/>
    <property type="project" value="InterPro"/>
</dbReference>
<proteinExistence type="predicted"/>
<dbReference type="PROSITE" id="PS01124">
    <property type="entry name" value="HTH_ARAC_FAMILY_2"/>
    <property type="match status" value="1"/>
</dbReference>
<dbReference type="InterPro" id="IPR018062">
    <property type="entry name" value="HTH_AraC-typ_CS"/>
</dbReference>
<evidence type="ECO:0000256" key="2">
    <source>
        <dbReference type="ARBA" id="ARBA00023125"/>
    </source>
</evidence>
<dbReference type="InterPro" id="IPR050204">
    <property type="entry name" value="AraC_XylS_family_regulators"/>
</dbReference>
<keyword evidence="1" id="KW-0805">Transcription regulation</keyword>
<dbReference type="PANTHER" id="PTHR46796:SF7">
    <property type="entry name" value="ARAC FAMILY TRANSCRIPTIONAL REGULATOR"/>
    <property type="match status" value="1"/>
</dbReference>
<evidence type="ECO:0000256" key="4">
    <source>
        <dbReference type="SAM" id="MobiDB-lite"/>
    </source>
</evidence>
<dbReference type="Pfam" id="PF12833">
    <property type="entry name" value="HTH_18"/>
    <property type="match status" value="1"/>
</dbReference>
<organism evidence="6 7">
    <name type="scientific">Methylobacterium nonmethylotrophicum</name>
    <dbReference type="NCBI Taxonomy" id="1141884"/>
    <lineage>
        <taxon>Bacteria</taxon>
        <taxon>Pseudomonadati</taxon>
        <taxon>Pseudomonadota</taxon>
        <taxon>Alphaproteobacteria</taxon>
        <taxon>Hyphomicrobiales</taxon>
        <taxon>Methylobacteriaceae</taxon>
        <taxon>Methylobacterium</taxon>
    </lineage>
</organism>
<dbReference type="OrthoDB" id="9802263at2"/>
<evidence type="ECO:0000256" key="1">
    <source>
        <dbReference type="ARBA" id="ARBA00023015"/>
    </source>
</evidence>
<sequence length="291" mass="31901">MTGKRKKLIDPPDDGPRGSASGDLLSRVLAQIRLTGDDVRSCTLAQSEPLTLEAEAAHVLVVAEGALRIGSDEEEPAIIGTNDLVLLPRGPGASPLVSSRGPTVVIVCRFSFDPYTLRGMISGLPERIHIRHAEAAEWLDGMVHFMMRETVDPQPGAALMISRIIDLLVIRTLRTWVHRGHTSGWLGGLSDARIARALTVMHDRPARPWSIGELADVAGMSRSSFAERFTELVGRSPLRYQNEWRLGLARDMLARRGARVGEIGLRIGYESEAAFSRAYKALFGHSPRDRA</sequence>
<dbReference type="Pfam" id="PF12852">
    <property type="entry name" value="Cupin_6"/>
    <property type="match status" value="1"/>
</dbReference>
<accession>A0A4Z0NR69</accession>
<feature type="domain" description="HTH araC/xylS-type" evidence="5">
    <location>
        <begin position="195"/>
        <end position="291"/>
    </location>
</feature>
<dbReference type="RefSeq" id="WP_135414981.1">
    <property type="nucleotide sequence ID" value="NZ_SRLB01000008.1"/>
</dbReference>
<name>A0A4Z0NR69_9HYPH</name>
<feature type="region of interest" description="Disordered" evidence="4">
    <location>
        <begin position="1"/>
        <end position="22"/>
    </location>
</feature>
<keyword evidence="2" id="KW-0238">DNA-binding</keyword>
<dbReference type="InterPro" id="IPR032783">
    <property type="entry name" value="AraC_lig"/>
</dbReference>
<dbReference type="AlphaFoldDB" id="A0A4Z0NR69"/>
<keyword evidence="7" id="KW-1185">Reference proteome</keyword>
<evidence type="ECO:0000313" key="7">
    <source>
        <dbReference type="Proteomes" id="UP000297535"/>
    </source>
</evidence>
<dbReference type="Proteomes" id="UP000297535">
    <property type="component" value="Unassembled WGS sequence"/>
</dbReference>
<evidence type="ECO:0000259" key="5">
    <source>
        <dbReference type="PROSITE" id="PS01124"/>
    </source>
</evidence>
<evidence type="ECO:0000313" key="6">
    <source>
        <dbReference type="EMBL" id="TGD99349.1"/>
    </source>
</evidence>
<dbReference type="InterPro" id="IPR009057">
    <property type="entry name" value="Homeodomain-like_sf"/>
</dbReference>
<dbReference type="InterPro" id="IPR018060">
    <property type="entry name" value="HTH_AraC"/>
</dbReference>